<feature type="transmembrane region" description="Helical" evidence="9">
    <location>
        <begin position="32"/>
        <end position="50"/>
    </location>
</feature>
<feature type="transmembrane region" description="Helical" evidence="9">
    <location>
        <begin position="356"/>
        <end position="375"/>
    </location>
</feature>
<dbReference type="GO" id="GO:0005886">
    <property type="term" value="C:plasma membrane"/>
    <property type="evidence" value="ECO:0007669"/>
    <property type="project" value="UniProtKB-SubCell"/>
</dbReference>
<dbReference type="SUPFAM" id="SSF52540">
    <property type="entry name" value="P-loop containing nucleoside triphosphate hydrolases"/>
    <property type="match status" value="1"/>
</dbReference>
<dbReference type="CDD" id="cd05387">
    <property type="entry name" value="BY-kinase"/>
    <property type="match status" value="1"/>
</dbReference>
<comment type="subcellular location">
    <subcellularLocation>
        <location evidence="1">Cell membrane</location>
        <topology evidence="1">Multi-pass membrane protein</topology>
    </subcellularLocation>
</comment>
<keyword evidence="6 9" id="KW-1133">Transmembrane helix</keyword>
<keyword evidence="2" id="KW-1003">Cell membrane</keyword>
<dbReference type="AlphaFoldDB" id="A0A6L5Z279"/>
<feature type="domain" description="Tyrosine-protein kinase G-rich" evidence="11">
    <location>
        <begin position="302"/>
        <end position="376"/>
    </location>
</feature>
<evidence type="ECO:0000256" key="7">
    <source>
        <dbReference type="ARBA" id="ARBA00023136"/>
    </source>
</evidence>
<dbReference type="InterPro" id="IPR003856">
    <property type="entry name" value="LPS_length_determ_N"/>
</dbReference>
<keyword evidence="13" id="KW-1185">Reference proteome</keyword>
<accession>A0A6L5Z279</accession>
<name>A0A6L5Z279_9RHOB</name>
<dbReference type="Pfam" id="PF02706">
    <property type="entry name" value="Wzz"/>
    <property type="match status" value="1"/>
</dbReference>
<evidence type="ECO:0008006" key="14">
    <source>
        <dbReference type="Google" id="ProtNLM"/>
    </source>
</evidence>
<dbReference type="PANTHER" id="PTHR32309">
    <property type="entry name" value="TYROSINE-PROTEIN KINASE"/>
    <property type="match status" value="1"/>
</dbReference>
<evidence type="ECO:0000256" key="5">
    <source>
        <dbReference type="ARBA" id="ARBA00022840"/>
    </source>
</evidence>
<organism evidence="12 13">
    <name type="scientific">Halovulum marinum</name>
    <dbReference type="NCBI Taxonomy" id="2662447"/>
    <lineage>
        <taxon>Bacteria</taxon>
        <taxon>Pseudomonadati</taxon>
        <taxon>Pseudomonadota</taxon>
        <taxon>Alphaproteobacteria</taxon>
        <taxon>Rhodobacterales</taxon>
        <taxon>Paracoccaceae</taxon>
        <taxon>Halovulum</taxon>
    </lineage>
</organism>
<keyword evidence="7 9" id="KW-0472">Membrane</keyword>
<sequence>MTRLSPIPVPVAPPPADAPGFAGLATLWRGRWTILAVALLAVLLGGVYGYRMAPPVYRTHATLMLLPYDPEVIDLGRVVPALGRDEQVLNTQAQVLKSRLLVGQLVARLKLIEDPEFNAALRPEPAFSLRRTVRRRLEELAVLPPPAAAADRPGAALDATINAVIRRLRVDIAPDSLVFAVSIGTRDAAKSARIVNTLAELYIQDQVAGKLAATDRATAWLTDRVLGLKRQLEDAEALARSARAARGLHSAADLAEMERRLAALRELRDDTAPGDPRRAALEADARALEAQVQQASRDLVTVRQLERDAEAKRLLYESYLTRLQETSLQPGAHEPDARVLSPAVVPLFPASPKPMLILALALILGAGAGGLAVLAQEELRLRVRDADEARHLTGLPVLAVIPEAPAGRDPLDALTRNPDSPLSAAVRDLRAGLVLSTVDTPQVVLLTGSRRGDGTSTLALMLAQTLAAWDRRVLLIEADSRHGALAARAGGGPRRGVLSVLAELTPFEAACLRLPGTDVDALVAEPVTANGADLFGSGRFARLIDGLRDRYDHIVIDAPPVLDTADARGLAPACDALIYAVRARATRRAHLRRGLAKLAGIGPPVTGLVLTRARSRDA</sequence>
<dbReference type="Proteomes" id="UP000474957">
    <property type="component" value="Unassembled WGS sequence"/>
</dbReference>
<dbReference type="EMBL" id="WIND01000011">
    <property type="protein sequence ID" value="MSU90637.1"/>
    <property type="molecule type" value="Genomic_DNA"/>
</dbReference>
<dbReference type="Pfam" id="PF13807">
    <property type="entry name" value="GNVR"/>
    <property type="match status" value="1"/>
</dbReference>
<evidence type="ECO:0000256" key="1">
    <source>
        <dbReference type="ARBA" id="ARBA00004651"/>
    </source>
</evidence>
<evidence type="ECO:0000256" key="3">
    <source>
        <dbReference type="ARBA" id="ARBA00022692"/>
    </source>
</evidence>
<comment type="caution">
    <text evidence="12">The sequence shown here is derived from an EMBL/GenBank/DDBJ whole genome shotgun (WGS) entry which is preliminary data.</text>
</comment>
<evidence type="ECO:0000256" key="9">
    <source>
        <dbReference type="SAM" id="Phobius"/>
    </source>
</evidence>
<keyword evidence="8" id="KW-0175">Coiled coil</keyword>
<dbReference type="InterPro" id="IPR005702">
    <property type="entry name" value="Wzc-like_C"/>
</dbReference>
<reference evidence="12 13" key="1">
    <citation type="submission" date="2019-10" db="EMBL/GenBank/DDBJ databases">
        <title>Cognatihalovulum marinum gen. nov. sp. nov., a new member of the family Rhodobacteraceae isolated from deep seawater of the Northwest Indian Ocean.</title>
        <authorList>
            <person name="Ruan C."/>
            <person name="Wang J."/>
            <person name="Zheng X."/>
            <person name="Song L."/>
            <person name="Zhu Y."/>
            <person name="Huang Y."/>
            <person name="Lu Z."/>
            <person name="Du W."/>
            <person name="Huang L."/>
            <person name="Dai X."/>
        </authorList>
    </citation>
    <scope>NUCLEOTIDE SEQUENCE [LARGE SCALE GENOMIC DNA]</scope>
    <source>
        <strain evidence="12 13">2CG4</strain>
    </source>
</reference>
<feature type="domain" description="Polysaccharide chain length determinant N-terminal" evidence="10">
    <location>
        <begin position="25"/>
        <end position="107"/>
    </location>
</feature>
<protein>
    <recommendedName>
        <fullName evidence="14">Capsular exopolysaccharide synthesis family protein</fullName>
    </recommendedName>
</protein>
<dbReference type="InterPro" id="IPR050445">
    <property type="entry name" value="Bact_polysacc_biosynth/exp"/>
</dbReference>
<evidence type="ECO:0000313" key="13">
    <source>
        <dbReference type="Proteomes" id="UP000474957"/>
    </source>
</evidence>
<evidence type="ECO:0000256" key="8">
    <source>
        <dbReference type="SAM" id="Coils"/>
    </source>
</evidence>
<gene>
    <name evidence="12" type="ORF">GE300_13610</name>
</gene>
<dbReference type="InterPro" id="IPR027417">
    <property type="entry name" value="P-loop_NTPase"/>
</dbReference>
<keyword evidence="5" id="KW-0067">ATP-binding</keyword>
<evidence type="ECO:0000259" key="11">
    <source>
        <dbReference type="Pfam" id="PF13807"/>
    </source>
</evidence>
<dbReference type="PANTHER" id="PTHR32309:SF13">
    <property type="entry name" value="FERRIC ENTEROBACTIN TRANSPORT PROTEIN FEPE"/>
    <property type="match status" value="1"/>
</dbReference>
<dbReference type="RefSeq" id="WP_154447128.1">
    <property type="nucleotide sequence ID" value="NZ_WIND01000011.1"/>
</dbReference>
<evidence type="ECO:0000313" key="12">
    <source>
        <dbReference type="EMBL" id="MSU90637.1"/>
    </source>
</evidence>
<proteinExistence type="predicted"/>
<feature type="coiled-coil region" evidence="8">
    <location>
        <begin position="278"/>
        <end position="305"/>
    </location>
</feature>
<evidence type="ECO:0000256" key="2">
    <source>
        <dbReference type="ARBA" id="ARBA00022475"/>
    </source>
</evidence>
<keyword evidence="3 9" id="KW-0812">Transmembrane</keyword>
<evidence type="ECO:0000259" key="10">
    <source>
        <dbReference type="Pfam" id="PF02706"/>
    </source>
</evidence>
<evidence type="ECO:0000256" key="4">
    <source>
        <dbReference type="ARBA" id="ARBA00022741"/>
    </source>
</evidence>
<dbReference type="InterPro" id="IPR032807">
    <property type="entry name" value="GNVR"/>
</dbReference>
<dbReference type="GO" id="GO:0004713">
    <property type="term" value="F:protein tyrosine kinase activity"/>
    <property type="evidence" value="ECO:0007669"/>
    <property type="project" value="TreeGrafter"/>
</dbReference>
<evidence type="ECO:0000256" key="6">
    <source>
        <dbReference type="ARBA" id="ARBA00022989"/>
    </source>
</evidence>
<keyword evidence="4" id="KW-0547">Nucleotide-binding</keyword>
<dbReference type="Gene3D" id="3.40.50.300">
    <property type="entry name" value="P-loop containing nucleotide triphosphate hydrolases"/>
    <property type="match status" value="1"/>
</dbReference>